<keyword evidence="3" id="KW-1185">Reference proteome</keyword>
<feature type="compositionally biased region" description="Polar residues" evidence="1">
    <location>
        <begin position="14"/>
        <end position="31"/>
    </location>
</feature>
<feature type="region of interest" description="Disordered" evidence="1">
    <location>
        <begin position="1"/>
        <end position="38"/>
    </location>
</feature>
<evidence type="ECO:0000313" key="2">
    <source>
        <dbReference type="EMBL" id="GJT98698.1"/>
    </source>
</evidence>
<name>A0ABQ5IEY1_9ASTR</name>
<evidence type="ECO:0000313" key="3">
    <source>
        <dbReference type="Proteomes" id="UP001151760"/>
    </source>
</evidence>
<organism evidence="2 3">
    <name type="scientific">Tanacetum coccineum</name>
    <dbReference type="NCBI Taxonomy" id="301880"/>
    <lineage>
        <taxon>Eukaryota</taxon>
        <taxon>Viridiplantae</taxon>
        <taxon>Streptophyta</taxon>
        <taxon>Embryophyta</taxon>
        <taxon>Tracheophyta</taxon>
        <taxon>Spermatophyta</taxon>
        <taxon>Magnoliopsida</taxon>
        <taxon>eudicotyledons</taxon>
        <taxon>Gunneridae</taxon>
        <taxon>Pentapetalae</taxon>
        <taxon>asterids</taxon>
        <taxon>campanulids</taxon>
        <taxon>Asterales</taxon>
        <taxon>Asteraceae</taxon>
        <taxon>Asteroideae</taxon>
        <taxon>Anthemideae</taxon>
        <taxon>Anthemidinae</taxon>
        <taxon>Tanacetum</taxon>
    </lineage>
</organism>
<dbReference type="EMBL" id="BQNB010020700">
    <property type="protein sequence ID" value="GJT98698.1"/>
    <property type="molecule type" value="Genomic_DNA"/>
</dbReference>
<reference evidence="2" key="2">
    <citation type="submission" date="2022-01" db="EMBL/GenBank/DDBJ databases">
        <authorList>
            <person name="Yamashiro T."/>
            <person name="Shiraishi A."/>
            <person name="Satake H."/>
            <person name="Nakayama K."/>
        </authorList>
    </citation>
    <scope>NUCLEOTIDE SEQUENCE</scope>
</reference>
<proteinExistence type="predicted"/>
<feature type="compositionally biased region" description="Basic and acidic residues" evidence="1">
    <location>
        <begin position="287"/>
        <end position="297"/>
    </location>
</feature>
<sequence>VDSSDDSLGKENASKQGRNDSNNIEESNLSDKGSGGIEVFDDTTAAEKNVNAAEPVSTAGDAITAASVIPDIDTARSLNVSAAGLSTSTVGDIFEDEMIITDTLVAIRSTRPRTTSVVIHDVEEEPRRATPIKRDVEIAQRLFEEDQAHFKREQRIAKEIATKQEAKDAALIKQMEDVQARMDADILLAERLQQEEREQFTIEEKSRMLVDMIAERKRFFAAQRAAEQRSKPPTKAQMRNMMCTYLKNQAGYHHNQLKGRSYDEVQKLFDKAYKQVNFFISMDSDVVKDSGKKDDSSSKQAGSRKKRVGSKLKPKSPKKLKVIKEQESAVDDAEKEELRACLDIVPGDDIAINVESLTTKYLIVDWKTHILTENMIQDVVDLYSLVKEMYEIISSKGYDRLLWGDLITLFESSEEDEVWKGQQDYKLISWRLFDSCGVYVLLMDTRVSIHMMVDMKYLLTQEMISRMLNRRLEVDHESTIAFELIRFIKAQLEERGLLGIKVWDDSIIESVKDRFYGSNVENYIDAIERNITMNFSICRKHKRSREWVVVNMVKIEALKKRNVDNKKLIFNGVKQYTNEYQAQQKKFIQLRCEAGLKCSLIRMTISGFETATNSCTKGQSERGTGGDRNQTTRSLAVKKFLKTIGHRSHLLRFSDVEAYLRGPLGLDKWASNVRIVWFSFGSFGGGSFERVSFSSSVESKNVVQLRLLWRLLQLLRPLAETPMLLTSDPSIVQLSPEYCSGIGCLYHKYLRRSKLIVTASFGWSEGLLWMSALEARFASRLPSPSVFRCVKLHNIAYVVLVCFGVNASWSNVFVDHTTILAAEDACLPALTPDESFDLPVYASVAQGGSCLFSLKDFPYVLVIDLIYFPLDVVEDALAQGADGLGLMKNEDHQLTEFKSRIMQQGAGLDELKHDVSTEESVAQKCKDAIVKNKREIIRANIKPNKASSEEVADLDPDQLPTSAFVGSSGPEDCLLILLRQDGADDSGPAERIGTPGSTDGANVEAYLRRLHVLGKSDLSGDKCRVQLDLNHPSIVQLSLEYCSGIGCLYHKYLRRSKLIMTASFGWSGGLKSAPDVCSRGLLRMSASSWRGLLGLSLESRVVDCHYLFLISRRRYTSSTARRKEEKGILTPEESKILEYMPMAISPAGRFIIIKLGSGRRGLKSKGIS</sequence>
<protein>
    <submittedName>
        <fullName evidence="2">Uncharacterized protein</fullName>
    </submittedName>
</protein>
<feature type="region of interest" description="Disordered" evidence="1">
    <location>
        <begin position="287"/>
        <end position="317"/>
    </location>
</feature>
<reference evidence="2" key="1">
    <citation type="journal article" date="2022" name="Int. J. Mol. Sci.">
        <title>Draft Genome of Tanacetum Coccineum: Genomic Comparison of Closely Related Tanacetum-Family Plants.</title>
        <authorList>
            <person name="Yamashiro T."/>
            <person name="Shiraishi A."/>
            <person name="Nakayama K."/>
            <person name="Satake H."/>
        </authorList>
    </citation>
    <scope>NUCLEOTIDE SEQUENCE</scope>
</reference>
<evidence type="ECO:0000256" key="1">
    <source>
        <dbReference type="SAM" id="MobiDB-lite"/>
    </source>
</evidence>
<feature type="non-terminal residue" evidence="2">
    <location>
        <position position="1"/>
    </location>
</feature>
<dbReference type="Proteomes" id="UP001151760">
    <property type="component" value="Unassembled WGS sequence"/>
</dbReference>
<feature type="compositionally biased region" description="Basic residues" evidence="1">
    <location>
        <begin position="302"/>
        <end position="317"/>
    </location>
</feature>
<comment type="caution">
    <text evidence="2">The sequence shown here is derived from an EMBL/GenBank/DDBJ whole genome shotgun (WGS) entry which is preliminary data.</text>
</comment>
<accession>A0ABQ5IEY1</accession>
<gene>
    <name evidence="2" type="ORF">Tco_1094216</name>
</gene>